<evidence type="ECO:0000313" key="2">
    <source>
        <dbReference type="Proteomes" id="UP001226577"/>
    </source>
</evidence>
<sequence>MPRYGAHTMVALPPSYFLNAAATFRNAFR</sequence>
<reference evidence="1 2" key="1">
    <citation type="submission" date="2023-07" db="EMBL/GenBank/DDBJ databases">
        <title>Sorghum-associated microbial communities from plants grown in Nebraska, USA.</title>
        <authorList>
            <person name="Schachtman D."/>
        </authorList>
    </citation>
    <scope>NUCLEOTIDE SEQUENCE [LARGE SCALE GENOMIC DNA]</scope>
    <source>
        <strain evidence="1 2">CC222</strain>
    </source>
</reference>
<accession>A0ABT9RNK0</accession>
<protein>
    <submittedName>
        <fullName evidence="1">Uncharacterized protein</fullName>
    </submittedName>
</protein>
<name>A0ABT9RNK0_9MICC</name>
<dbReference type="EMBL" id="JAUSRE010000002">
    <property type="protein sequence ID" value="MDP9886815.1"/>
    <property type="molecule type" value="Genomic_DNA"/>
</dbReference>
<evidence type="ECO:0000313" key="1">
    <source>
        <dbReference type="EMBL" id="MDP9886815.1"/>
    </source>
</evidence>
<proteinExistence type="predicted"/>
<comment type="caution">
    <text evidence="1">The sequence shown here is derived from an EMBL/GenBank/DDBJ whole genome shotgun (WGS) entry which is preliminary data.</text>
</comment>
<keyword evidence="2" id="KW-1185">Reference proteome</keyword>
<organism evidence="1 2">
    <name type="scientific">Pseudarthrobacter enclensis</name>
    <dbReference type="NCBI Taxonomy" id="993070"/>
    <lineage>
        <taxon>Bacteria</taxon>
        <taxon>Bacillati</taxon>
        <taxon>Actinomycetota</taxon>
        <taxon>Actinomycetes</taxon>
        <taxon>Micrococcales</taxon>
        <taxon>Micrococcaceae</taxon>
        <taxon>Pseudarthrobacter</taxon>
    </lineage>
</organism>
<dbReference type="Proteomes" id="UP001226577">
    <property type="component" value="Unassembled WGS sequence"/>
</dbReference>
<gene>
    <name evidence="1" type="ORF">J2X98_000385</name>
</gene>